<dbReference type="SUPFAM" id="SSF47661">
    <property type="entry name" value="t-snare proteins"/>
    <property type="match status" value="1"/>
</dbReference>
<dbReference type="PANTHER" id="PTHR19957:SF38">
    <property type="entry name" value="LD27581P"/>
    <property type="match status" value="1"/>
</dbReference>
<keyword evidence="3" id="KW-1133">Transmembrane helix</keyword>
<accession>A0A9P6DRD1</accession>
<dbReference type="GO" id="GO:0006906">
    <property type="term" value="P:vesicle fusion"/>
    <property type="evidence" value="ECO:0007669"/>
    <property type="project" value="TreeGrafter"/>
</dbReference>
<dbReference type="EMBL" id="MU129061">
    <property type="protein sequence ID" value="KAF9508329.1"/>
    <property type="molecule type" value="Genomic_DNA"/>
</dbReference>
<organism evidence="5 6">
    <name type="scientific">Hydnum rufescens UP504</name>
    <dbReference type="NCBI Taxonomy" id="1448309"/>
    <lineage>
        <taxon>Eukaryota</taxon>
        <taxon>Fungi</taxon>
        <taxon>Dikarya</taxon>
        <taxon>Basidiomycota</taxon>
        <taxon>Agaricomycotina</taxon>
        <taxon>Agaricomycetes</taxon>
        <taxon>Cantharellales</taxon>
        <taxon>Hydnaceae</taxon>
        <taxon>Hydnum</taxon>
    </lineage>
</organism>
<dbReference type="OrthoDB" id="364348at2759"/>
<keyword evidence="3" id="KW-0472">Membrane</keyword>
<comment type="caution">
    <text evidence="5">The sequence shown here is derived from an EMBL/GenBank/DDBJ whole genome shotgun (WGS) entry which is preliminary data.</text>
</comment>
<evidence type="ECO:0000259" key="4">
    <source>
        <dbReference type="PROSITE" id="PS50192"/>
    </source>
</evidence>
<sequence length="270" mass="29808">MSFNDFDLERGTGPGAGPGLANSGADAQFLSLQSSLSIQVFKINANVQGILKLVDQLGTGRDTGSVRKALHDLTEATREMVKRGSDDLKRLVSLGSSLPQHKTLVQKTSHDMQLSLVAFQRAQKVSAERQRTVVEDTKRAVDEELEAGAPSQQQQQQQQQQHFQIQRLSPADLAFQESLIQERETEIREIETGIHELNEIFRDLGTLVIEQGDMLENIESNVISIARDTQGANEELGHASEYQRKAGRRAACLMLIIVIVICIVLLAILA</sequence>
<evidence type="ECO:0000313" key="5">
    <source>
        <dbReference type="EMBL" id="KAF9508329.1"/>
    </source>
</evidence>
<gene>
    <name evidence="5" type="ORF">BS47DRAFT_1320767</name>
</gene>
<dbReference type="Pfam" id="PF14523">
    <property type="entry name" value="Syntaxin_2"/>
    <property type="match status" value="1"/>
</dbReference>
<dbReference type="FunFam" id="1.20.5.110:FF:000059">
    <property type="entry name" value="Related to syntaxin 12"/>
    <property type="match status" value="1"/>
</dbReference>
<dbReference type="InterPro" id="IPR006012">
    <property type="entry name" value="Syntaxin/epimorphin_CS"/>
</dbReference>
<name>A0A9P6DRD1_9AGAM</name>
<evidence type="ECO:0000313" key="6">
    <source>
        <dbReference type="Proteomes" id="UP000886523"/>
    </source>
</evidence>
<dbReference type="PANTHER" id="PTHR19957">
    <property type="entry name" value="SYNTAXIN"/>
    <property type="match status" value="1"/>
</dbReference>
<dbReference type="GO" id="GO:0006886">
    <property type="term" value="P:intracellular protein transport"/>
    <property type="evidence" value="ECO:0007669"/>
    <property type="project" value="InterPro"/>
</dbReference>
<dbReference type="InterPro" id="IPR000727">
    <property type="entry name" value="T_SNARE_dom"/>
</dbReference>
<feature type="domain" description="T-SNARE coiled-coil homology" evidence="4">
    <location>
        <begin position="177"/>
        <end position="239"/>
    </location>
</feature>
<feature type="region of interest" description="Disordered" evidence="2">
    <location>
        <begin position="1"/>
        <end position="20"/>
    </location>
</feature>
<dbReference type="GO" id="GO:0012505">
    <property type="term" value="C:endomembrane system"/>
    <property type="evidence" value="ECO:0007669"/>
    <property type="project" value="TreeGrafter"/>
</dbReference>
<dbReference type="Pfam" id="PF05739">
    <property type="entry name" value="SNARE"/>
    <property type="match status" value="1"/>
</dbReference>
<dbReference type="AlphaFoldDB" id="A0A9P6DRD1"/>
<dbReference type="GO" id="GO:0031201">
    <property type="term" value="C:SNARE complex"/>
    <property type="evidence" value="ECO:0007669"/>
    <property type="project" value="TreeGrafter"/>
</dbReference>
<dbReference type="GO" id="GO:0005484">
    <property type="term" value="F:SNAP receptor activity"/>
    <property type="evidence" value="ECO:0007669"/>
    <property type="project" value="InterPro"/>
</dbReference>
<feature type="transmembrane region" description="Helical" evidence="3">
    <location>
        <begin position="250"/>
        <end position="269"/>
    </location>
</feature>
<dbReference type="InterPro" id="IPR006011">
    <property type="entry name" value="Syntaxin_N"/>
</dbReference>
<evidence type="ECO:0000256" key="1">
    <source>
        <dbReference type="ARBA" id="ARBA00009063"/>
    </source>
</evidence>
<comment type="similarity">
    <text evidence="1">Belongs to the syntaxin family.</text>
</comment>
<dbReference type="SMART" id="SM00397">
    <property type="entry name" value="t_SNARE"/>
    <property type="match status" value="1"/>
</dbReference>
<evidence type="ECO:0000256" key="2">
    <source>
        <dbReference type="SAM" id="MobiDB-lite"/>
    </source>
</evidence>
<dbReference type="Gene3D" id="1.20.58.70">
    <property type="match status" value="1"/>
</dbReference>
<dbReference type="CDD" id="cd15840">
    <property type="entry name" value="SNARE_Qa"/>
    <property type="match status" value="1"/>
</dbReference>
<dbReference type="GO" id="GO:0000149">
    <property type="term" value="F:SNARE binding"/>
    <property type="evidence" value="ECO:0007669"/>
    <property type="project" value="TreeGrafter"/>
</dbReference>
<dbReference type="GO" id="GO:0048278">
    <property type="term" value="P:vesicle docking"/>
    <property type="evidence" value="ECO:0007669"/>
    <property type="project" value="TreeGrafter"/>
</dbReference>
<dbReference type="Gene3D" id="1.20.5.110">
    <property type="match status" value="1"/>
</dbReference>
<protein>
    <recommendedName>
        <fullName evidence="4">t-SNARE coiled-coil homology domain-containing protein</fullName>
    </recommendedName>
</protein>
<dbReference type="InterPro" id="IPR010989">
    <property type="entry name" value="SNARE"/>
</dbReference>
<dbReference type="PROSITE" id="PS50192">
    <property type="entry name" value="T_SNARE"/>
    <property type="match status" value="1"/>
</dbReference>
<dbReference type="InterPro" id="IPR045242">
    <property type="entry name" value="Syntaxin"/>
</dbReference>
<keyword evidence="3" id="KW-0812">Transmembrane</keyword>
<keyword evidence="6" id="KW-1185">Reference proteome</keyword>
<proteinExistence type="inferred from homology"/>
<dbReference type="Proteomes" id="UP000886523">
    <property type="component" value="Unassembled WGS sequence"/>
</dbReference>
<reference evidence="5" key="1">
    <citation type="journal article" date="2020" name="Nat. Commun.">
        <title>Large-scale genome sequencing of mycorrhizal fungi provides insights into the early evolution of symbiotic traits.</title>
        <authorList>
            <person name="Miyauchi S."/>
            <person name="Kiss E."/>
            <person name="Kuo A."/>
            <person name="Drula E."/>
            <person name="Kohler A."/>
            <person name="Sanchez-Garcia M."/>
            <person name="Morin E."/>
            <person name="Andreopoulos B."/>
            <person name="Barry K.W."/>
            <person name="Bonito G."/>
            <person name="Buee M."/>
            <person name="Carver A."/>
            <person name="Chen C."/>
            <person name="Cichocki N."/>
            <person name="Clum A."/>
            <person name="Culley D."/>
            <person name="Crous P.W."/>
            <person name="Fauchery L."/>
            <person name="Girlanda M."/>
            <person name="Hayes R.D."/>
            <person name="Keri Z."/>
            <person name="LaButti K."/>
            <person name="Lipzen A."/>
            <person name="Lombard V."/>
            <person name="Magnuson J."/>
            <person name="Maillard F."/>
            <person name="Murat C."/>
            <person name="Nolan M."/>
            <person name="Ohm R.A."/>
            <person name="Pangilinan J."/>
            <person name="Pereira M.F."/>
            <person name="Perotto S."/>
            <person name="Peter M."/>
            <person name="Pfister S."/>
            <person name="Riley R."/>
            <person name="Sitrit Y."/>
            <person name="Stielow J.B."/>
            <person name="Szollosi G."/>
            <person name="Zifcakova L."/>
            <person name="Stursova M."/>
            <person name="Spatafora J.W."/>
            <person name="Tedersoo L."/>
            <person name="Vaario L.M."/>
            <person name="Yamada A."/>
            <person name="Yan M."/>
            <person name="Wang P."/>
            <person name="Xu J."/>
            <person name="Bruns T."/>
            <person name="Baldrian P."/>
            <person name="Vilgalys R."/>
            <person name="Dunand C."/>
            <person name="Henrissat B."/>
            <person name="Grigoriev I.V."/>
            <person name="Hibbett D."/>
            <person name="Nagy L.G."/>
            <person name="Martin F.M."/>
        </authorList>
    </citation>
    <scope>NUCLEOTIDE SEQUENCE</scope>
    <source>
        <strain evidence="5">UP504</strain>
    </source>
</reference>
<dbReference type="GO" id="GO:0006896">
    <property type="term" value="P:Golgi to vacuole transport"/>
    <property type="evidence" value="ECO:0007669"/>
    <property type="project" value="TreeGrafter"/>
</dbReference>
<dbReference type="PROSITE" id="PS00914">
    <property type="entry name" value="SYNTAXIN"/>
    <property type="match status" value="1"/>
</dbReference>
<evidence type="ECO:0000256" key="3">
    <source>
        <dbReference type="SAM" id="Phobius"/>
    </source>
</evidence>